<proteinExistence type="predicted"/>
<evidence type="ECO:0000313" key="3">
    <source>
        <dbReference type="Proteomes" id="UP000239471"/>
    </source>
</evidence>
<dbReference type="AlphaFoldDB" id="A0A2T0BIA6"/>
<dbReference type="RefSeq" id="WP_106058903.1">
    <property type="nucleotide sequence ID" value="NZ_PVXQ01000006.1"/>
</dbReference>
<dbReference type="OrthoDB" id="34589at2"/>
<dbReference type="EMBL" id="PVXQ01000006">
    <property type="protein sequence ID" value="PRR83626.1"/>
    <property type="molecule type" value="Genomic_DNA"/>
</dbReference>
<gene>
    <name evidence="2" type="ORF">CLVI_08760</name>
</gene>
<dbReference type="InterPro" id="IPR007421">
    <property type="entry name" value="Schlafen_AlbA_2_dom"/>
</dbReference>
<keyword evidence="3" id="KW-1185">Reference proteome</keyword>
<evidence type="ECO:0000313" key="2">
    <source>
        <dbReference type="EMBL" id="PRR83626.1"/>
    </source>
</evidence>
<dbReference type="Pfam" id="PF04326">
    <property type="entry name" value="SLFN_AlbA_2"/>
    <property type="match status" value="1"/>
</dbReference>
<feature type="domain" description="Schlafen AlbA-2" evidence="1">
    <location>
        <begin position="10"/>
        <end position="55"/>
    </location>
</feature>
<sequence length="65" mass="7365">MILEESLQGESKKLELKEKLPESKKYIKIIIAFTNTAGGKLIVGLSDESKECEDLDKQVVFTFFI</sequence>
<dbReference type="Gene3D" id="3.30.950.30">
    <property type="entry name" value="Schlafen, AAA domain"/>
    <property type="match status" value="1"/>
</dbReference>
<evidence type="ECO:0000259" key="1">
    <source>
        <dbReference type="Pfam" id="PF04326"/>
    </source>
</evidence>
<protein>
    <submittedName>
        <fullName evidence="2">Divergent AAA domain protein</fullName>
    </submittedName>
</protein>
<dbReference type="InterPro" id="IPR038461">
    <property type="entry name" value="Schlafen_AlbA_2_dom_sf"/>
</dbReference>
<comment type="caution">
    <text evidence="2">The sequence shown here is derived from an EMBL/GenBank/DDBJ whole genome shotgun (WGS) entry which is preliminary data.</text>
</comment>
<accession>A0A2T0BIA6</accession>
<name>A0A2T0BIA6_9CLOT</name>
<organism evidence="2 3">
    <name type="scientific">Clostridium vincentii</name>
    <dbReference type="NCBI Taxonomy" id="52704"/>
    <lineage>
        <taxon>Bacteria</taxon>
        <taxon>Bacillati</taxon>
        <taxon>Bacillota</taxon>
        <taxon>Clostridia</taxon>
        <taxon>Eubacteriales</taxon>
        <taxon>Clostridiaceae</taxon>
        <taxon>Clostridium</taxon>
    </lineage>
</organism>
<dbReference type="Proteomes" id="UP000239471">
    <property type="component" value="Unassembled WGS sequence"/>
</dbReference>
<reference evidence="2 3" key="1">
    <citation type="submission" date="2018-03" db="EMBL/GenBank/DDBJ databases">
        <title>Genome sequence of Clostridium vincentii DSM 10228.</title>
        <authorList>
            <person name="Poehlein A."/>
            <person name="Daniel R."/>
        </authorList>
    </citation>
    <scope>NUCLEOTIDE SEQUENCE [LARGE SCALE GENOMIC DNA]</scope>
    <source>
        <strain evidence="2 3">DSM 10228</strain>
    </source>
</reference>